<feature type="chain" id="PRO_5018771015" evidence="1">
    <location>
        <begin position="24"/>
        <end position="185"/>
    </location>
</feature>
<name>A0A3R9QAJ5_9BACT</name>
<dbReference type="Pfam" id="PF07589">
    <property type="entry name" value="PEP-CTERM"/>
    <property type="match status" value="1"/>
</dbReference>
<feature type="signal peptide" evidence="1">
    <location>
        <begin position="1"/>
        <end position="23"/>
    </location>
</feature>
<dbReference type="EMBL" id="RSDW01000001">
    <property type="protein sequence ID" value="RSL16622.1"/>
    <property type="molecule type" value="Genomic_DNA"/>
</dbReference>
<dbReference type="OrthoDB" id="121459at2"/>
<dbReference type="AlphaFoldDB" id="A0A3R9QAJ5"/>
<gene>
    <name evidence="3" type="ORF">EDE15_2143</name>
</gene>
<proteinExistence type="predicted"/>
<comment type="caution">
    <text evidence="3">The sequence shown here is derived from an EMBL/GenBank/DDBJ whole genome shotgun (WGS) entry which is preliminary data.</text>
</comment>
<organism evidence="3 4">
    <name type="scientific">Edaphobacter aggregans</name>
    <dbReference type="NCBI Taxonomy" id="570835"/>
    <lineage>
        <taxon>Bacteria</taxon>
        <taxon>Pseudomonadati</taxon>
        <taxon>Acidobacteriota</taxon>
        <taxon>Terriglobia</taxon>
        <taxon>Terriglobales</taxon>
        <taxon>Acidobacteriaceae</taxon>
        <taxon>Edaphobacter</taxon>
    </lineage>
</organism>
<keyword evidence="1" id="KW-0732">Signal</keyword>
<dbReference type="NCBIfam" id="TIGR02595">
    <property type="entry name" value="PEP_CTERM"/>
    <property type="match status" value="1"/>
</dbReference>
<evidence type="ECO:0000313" key="3">
    <source>
        <dbReference type="EMBL" id="RSL16622.1"/>
    </source>
</evidence>
<keyword evidence="4" id="KW-1185">Reference proteome</keyword>
<accession>A0A3R9QAJ5</accession>
<evidence type="ECO:0000259" key="2">
    <source>
        <dbReference type="Pfam" id="PF07589"/>
    </source>
</evidence>
<sequence>MRKILSALVLTLGLAVAPVAAHADSLTYNLILTATTPGSNVSGGTGSFTITGAPASSGNSDFNTLLGNLTAMSFTIGGDTFNLSNAALNYGDAFFQNGNLLSVIYDGGTVNKSVDFSLVAGSLFYTFSDVDTLINGVPEFSQGTIKVASITDPPSTSPVPEPSALLLFGTGALGLAGIVSRKLTA</sequence>
<protein>
    <submittedName>
        <fullName evidence="3">Putative secreted protein with PEP-CTERM sorting signal</fullName>
    </submittedName>
</protein>
<feature type="domain" description="Ice-binding protein C-terminal" evidence="2">
    <location>
        <begin position="158"/>
        <end position="177"/>
    </location>
</feature>
<evidence type="ECO:0000256" key="1">
    <source>
        <dbReference type="SAM" id="SignalP"/>
    </source>
</evidence>
<reference evidence="3 4" key="1">
    <citation type="submission" date="2018-12" db="EMBL/GenBank/DDBJ databases">
        <title>Sequencing of bacterial isolates from soil warming experiment in Harvard Forest, Massachusetts, USA.</title>
        <authorList>
            <person name="Deangelis K."/>
        </authorList>
    </citation>
    <scope>NUCLEOTIDE SEQUENCE [LARGE SCALE GENOMIC DNA]</scope>
    <source>
        <strain evidence="3 4">EB153</strain>
    </source>
</reference>
<dbReference type="RefSeq" id="WP_125485203.1">
    <property type="nucleotide sequence ID" value="NZ_RSDW01000001.1"/>
</dbReference>
<dbReference type="Proteomes" id="UP000269669">
    <property type="component" value="Unassembled WGS sequence"/>
</dbReference>
<dbReference type="InterPro" id="IPR013424">
    <property type="entry name" value="Ice-binding_C"/>
</dbReference>
<evidence type="ECO:0000313" key="4">
    <source>
        <dbReference type="Proteomes" id="UP000269669"/>
    </source>
</evidence>